<evidence type="ECO:0000313" key="8">
    <source>
        <dbReference type="Proteomes" id="UP000037122"/>
    </source>
</evidence>
<dbReference type="InterPro" id="IPR016035">
    <property type="entry name" value="Acyl_Trfase/lysoPLipase"/>
</dbReference>
<feature type="region of interest" description="Disordered" evidence="5">
    <location>
        <begin position="718"/>
        <end position="785"/>
    </location>
</feature>
<reference evidence="8" key="1">
    <citation type="journal article" date="2015" name="BMC Genomics">
        <title>Draft genome of a commonly misdiagnosed multidrug resistant pathogen Candida auris.</title>
        <authorList>
            <person name="Chatterjee S."/>
            <person name="Alampalli S.V."/>
            <person name="Nageshan R.K."/>
            <person name="Chettiar S.T."/>
            <person name="Joshi S."/>
            <person name="Tatu U.S."/>
        </authorList>
    </citation>
    <scope>NUCLEOTIDE SEQUENCE [LARGE SCALE GENOMIC DNA]</scope>
    <source>
        <strain evidence="8">6684</strain>
    </source>
</reference>
<dbReference type="Pfam" id="PF11815">
    <property type="entry name" value="DUF3336"/>
    <property type="match status" value="1"/>
</dbReference>
<dbReference type="VEuPathDB" id="FungiDB:QG37_07859"/>
<dbReference type="InterPro" id="IPR002641">
    <property type="entry name" value="PNPLA_dom"/>
</dbReference>
<dbReference type="VEuPathDB" id="FungiDB:B9J08_004011"/>
<feature type="short sequence motif" description="GXSXG" evidence="4">
    <location>
        <begin position="238"/>
        <end position="242"/>
    </location>
</feature>
<feature type="compositionally biased region" description="Polar residues" evidence="5">
    <location>
        <begin position="718"/>
        <end position="727"/>
    </location>
</feature>
<keyword evidence="3 4" id="KW-0443">Lipid metabolism</keyword>
<dbReference type="SUPFAM" id="SSF52151">
    <property type="entry name" value="FabD/lysophospholipase-like"/>
    <property type="match status" value="1"/>
</dbReference>
<dbReference type="VEuPathDB" id="FungiDB:CJI97_004012"/>
<gene>
    <name evidence="7" type="ORF">QG37_07859</name>
</gene>
<dbReference type="CDD" id="cd07230">
    <property type="entry name" value="Pat_TGL4-5_like"/>
    <property type="match status" value="1"/>
</dbReference>
<dbReference type="PANTHER" id="PTHR14226">
    <property type="entry name" value="NEUROPATHY TARGET ESTERASE/SWISS CHEESE D.MELANOGASTER"/>
    <property type="match status" value="1"/>
</dbReference>
<dbReference type="Pfam" id="PF01734">
    <property type="entry name" value="Patatin"/>
    <property type="match status" value="1"/>
</dbReference>
<dbReference type="GO" id="GO:0004806">
    <property type="term" value="F:triacylglycerol lipase activity"/>
    <property type="evidence" value="ECO:0007669"/>
    <property type="project" value="InterPro"/>
</dbReference>
<dbReference type="GO" id="GO:0006641">
    <property type="term" value="P:triglyceride metabolic process"/>
    <property type="evidence" value="ECO:0007669"/>
    <property type="project" value="UniProtKB-ARBA"/>
</dbReference>
<dbReference type="Gene3D" id="3.40.1090.10">
    <property type="entry name" value="Cytosolic phospholipase A2 catalytic domain"/>
    <property type="match status" value="1"/>
</dbReference>
<dbReference type="EMBL" id="LGST01000064">
    <property type="protein sequence ID" value="KND95903.1"/>
    <property type="molecule type" value="Genomic_DNA"/>
</dbReference>
<keyword evidence="2 4" id="KW-0442">Lipid degradation</keyword>
<dbReference type="VEuPathDB" id="FungiDB:CJJ09_000172"/>
<feature type="active site" description="Proton acceptor" evidence="4">
    <location>
        <position position="396"/>
    </location>
</feature>
<evidence type="ECO:0000256" key="4">
    <source>
        <dbReference type="PROSITE-ProRule" id="PRU01161"/>
    </source>
</evidence>
<feature type="region of interest" description="Disordered" evidence="5">
    <location>
        <begin position="847"/>
        <end position="933"/>
    </location>
</feature>
<dbReference type="VEuPathDB" id="FungiDB:CJJ07_002033"/>
<accession>A0A0L0NPC0</accession>
<evidence type="ECO:0000313" key="7">
    <source>
        <dbReference type="EMBL" id="KND95903.1"/>
    </source>
</evidence>
<evidence type="ECO:0000256" key="1">
    <source>
        <dbReference type="ARBA" id="ARBA00022801"/>
    </source>
</evidence>
<evidence type="ECO:0000256" key="5">
    <source>
        <dbReference type="SAM" id="MobiDB-lite"/>
    </source>
</evidence>
<comment type="caution">
    <text evidence="4">Lacks conserved residue(s) required for the propagation of feature annotation.</text>
</comment>
<proteinExistence type="predicted"/>
<dbReference type="Proteomes" id="UP000037122">
    <property type="component" value="Unassembled WGS sequence"/>
</dbReference>
<dbReference type="VEuPathDB" id="FungiDB:CJI96_0002467"/>
<evidence type="ECO:0000256" key="2">
    <source>
        <dbReference type="ARBA" id="ARBA00022963"/>
    </source>
</evidence>
<evidence type="ECO:0000259" key="6">
    <source>
        <dbReference type="PROSITE" id="PS51635"/>
    </source>
</evidence>
<organism evidence="7 8">
    <name type="scientific">Candidozyma auris</name>
    <name type="common">Yeast</name>
    <name type="synonym">Candida auris</name>
    <dbReference type="NCBI Taxonomy" id="498019"/>
    <lineage>
        <taxon>Eukaryota</taxon>
        <taxon>Fungi</taxon>
        <taxon>Dikarya</taxon>
        <taxon>Ascomycota</taxon>
        <taxon>Saccharomycotina</taxon>
        <taxon>Pichiomycetes</taxon>
        <taxon>Metschnikowiaceae</taxon>
        <taxon>Candidozyma</taxon>
    </lineage>
</organism>
<feature type="domain" description="PNPLA" evidence="6">
    <location>
        <begin position="207"/>
        <end position="409"/>
    </location>
</feature>
<dbReference type="VEuPathDB" id="FungiDB:CJI96_0002466"/>
<feature type="compositionally biased region" description="Basic and acidic residues" evidence="5">
    <location>
        <begin position="759"/>
        <end position="774"/>
    </location>
</feature>
<name>A0A0L0NPC0_CANAR</name>
<dbReference type="PROSITE" id="PS51635">
    <property type="entry name" value="PNPLA"/>
    <property type="match status" value="1"/>
</dbReference>
<dbReference type="InterPro" id="IPR021771">
    <property type="entry name" value="Triacylglycerol_lipase_N"/>
</dbReference>
<feature type="active site" description="Nucleophile" evidence="4">
    <location>
        <position position="240"/>
    </location>
</feature>
<dbReference type="InterPro" id="IPR050301">
    <property type="entry name" value="NTE"/>
</dbReference>
<comment type="caution">
    <text evidence="7">The sequence shown here is derived from an EMBL/GenBank/DDBJ whole genome shotgun (WGS) entry which is preliminary data.</text>
</comment>
<protein>
    <recommendedName>
        <fullName evidence="6">PNPLA domain-containing protein</fullName>
    </recommendedName>
</protein>
<evidence type="ECO:0000256" key="3">
    <source>
        <dbReference type="ARBA" id="ARBA00023098"/>
    </source>
</evidence>
<keyword evidence="1 4" id="KW-0378">Hydrolase</keyword>
<dbReference type="GO" id="GO:0016042">
    <property type="term" value="P:lipid catabolic process"/>
    <property type="evidence" value="ECO:0007669"/>
    <property type="project" value="UniProtKB-UniRule"/>
</dbReference>
<dbReference type="PANTHER" id="PTHR14226:SF10">
    <property type="entry name" value="TRIACYLGLYCEROL LIPASE 4-RELATED"/>
    <property type="match status" value="1"/>
</dbReference>
<dbReference type="AlphaFoldDB" id="A0A0L0NPC0"/>
<sequence>MTEPSSSSAHAEIIQSILAQNPHLRPRDAEDVYESMASYRNRVLSALRLLPVVGKVVPAVNHKKELIEKLKLQQKTAVTYKQWYAISAELDELLGNNMWKLDPQLPFYDHDNVYKNMQELKNARMAKDHKLLLYLIRTKLTRNVGNMGDARLYRQSHVGTKKLIEEFIDECQQSLDYLVSDPEINLDDRYLLGMLIQTRKNIGRTALLLSGGSTFGVSHVGVLIALLEANLMPRIISGSSSGSIFASMLCCNTNEEMAALLALITEQKLNIFGKSDPTESTFKKFLERVSHMLKFGTFFDIKGLQETMREFVGDLTFREAYNRTGKILNITVSPASMHEQTRLLNYLSAPNCLIWSAVSASCSLPGIFPSSTIYEKNPRTGEIREWNNDVSLKYVDGSVDGDLPILRLSEMFNVDHIIAVQINPHVSPILRFSVGSFSGPLDNDLREAVRGILNNCYDFVTSEIIHYLQVIHEMDVSKNLAMKAISLLSQQYSGDVTILPDLHFTDFTKVFENPGPEFLLDFLLRGARACWPKISLINNHCGVEFALDKAITKLRGRVIASSNNRITYGSTAMNGTTSDMLKNGEMNSYLISYPVFNRSKRLENDHKQLPQIPQIKRHNTTTNASIYSTGERIPKQKKRDKFVSMFSGEKAKGILKGKSTTSLLSMNGRLDRGGASEPSSGLLGNNDNTLQGIEAYGYSMAANHDGRRIRKAVSSGNFQLNDDSLTHSPVKLRTSPKDEKSVHYSDYGELASLYGTPGRKQEKPKSLETRERANLPRSSGSGNLLGLTRLRESSFSYGSLATPNALVQREYDTEVLESMKTLNAPDLRRLLSKPRLLLSMRQRHHSRSLLGPAGNQAYFDRSPGMGSPNIPKSIPLFGKEVSDPDTSGPSKDVSEQGLSDNEPASDDVDGEINPVEPKGNADEDSEGEFYPCE</sequence>